<dbReference type="WBParaSite" id="Csp11.Scaffold630.g21263.t1">
    <property type="protein sequence ID" value="Csp11.Scaffold630.g21263.t1"/>
    <property type="gene ID" value="Csp11.Scaffold630.g21263"/>
</dbReference>
<organism evidence="1 2">
    <name type="scientific">Caenorhabditis tropicalis</name>
    <dbReference type="NCBI Taxonomy" id="1561998"/>
    <lineage>
        <taxon>Eukaryota</taxon>
        <taxon>Metazoa</taxon>
        <taxon>Ecdysozoa</taxon>
        <taxon>Nematoda</taxon>
        <taxon>Chromadorea</taxon>
        <taxon>Rhabditida</taxon>
        <taxon>Rhabditina</taxon>
        <taxon>Rhabditomorpha</taxon>
        <taxon>Rhabditoidea</taxon>
        <taxon>Rhabditidae</taxon>
        <taxon>Peloderinae</taxon>
        <taxon>Caenorhabditis</taxon>
    </lineage>
</organism>
<evidence type="ECO:0000313" key="1">
    <source>
        <dbReference type="Proteomes" id="UP000095282"/>
    </source>
</evidence>
<name>A0A1I7V0S9_9PELO</name>
<keyword evidence="1" id="KW-1185">Reference proteome</keyword>
<protein>
    <submittedName>
        <fullName evidence="2">SPK domain-containing protein</fullName>
    </submittedName>
</protein>
<proteinExistence type="predicted"/>
<accession>A0A1I7V0S9</accession>
<dbReference type="AlphaFoldDB" id="A0A1I7V0S9"/>
<sequence>MEFMEEIRKKSAVVEYDKGRRIIRYSGDSLKLKGKHARNWSRLDIFVNQERSEPAKKKEPEQQAQEQVVRIKQEPSSSIDDLSVICVVPAQVVQQNILKDLKRIMEKNQKTIEEIKKSQQAPPPSNTSIATTRDFLSHLKLFTSTYSSPDFVRLTEKIERAIQIKRDQPPNAIGLMSSIEAAVDVLIPPGAR</sequence>
<dbReference type="Proteomes" id="UP000095282">
    <property type="component" value="Unplaced"/>
</dbReference>
<reference evidence="2" key="1">
    <citation type="submission" date="2016-11" db="UniProtKB">
        <authorList>
            <consortium name="WormBaseParasite"/>
        </authorList>
    </citation>
    <scope>IDENTIFICATION</scope>
</reference>
<evidence type="ECO:0000313" key="2">
    <source>
        <dbReference type="WBParaSite" id="Csp11.Scaffold630.g21263.t1"/>
    </source>
</evidence>